<dbReference type="InterPro" id="IPR050472">
    <property type="entry name" value="Anth_synth/Amidotransfase"/>
</dbReference>
<dbReference type="PANTHER" id="PTHR43418">
    <property type="entry name" value="MULTIFUNCTIONAL TRYPTOPHAN BIOSYNTHESIS PROTEIN-RELATED"/>
    <property type="match status" value="1"/>
</dbReference>
<dbReference type="GO" id="GO:0005829">
    <property type="term" value="C:cytosol"/>
    <property type="evidence" value="ECO:0007669"/>
    <property type="project" value="TreeGrafter"/>
</dbReference>
<reference evidence="3 4" key="1">
    <citation type="submission" date="2013-01" db="EMBL/GenBank/DDBJ databases">
        <title>The Genome Sequence of Clostridium clostridioforme 90A8.</title>
        <authorList>
            <consortium name="The Broad Institute Genome Sequencing Platform"/>
            <person name="Earl A."/>
            <person name="Ward D."/>
            <person name="Feldgarden M."/>
            <person name="Gevers D."/>
            <person name="Courvalin P."/>
            <person name="Lambert T."/>
            <person name="Walker B."/>
            <person name="Young S.K."/>
            <person name="Zeng Q."/>
            <person name="Gargeya S."/>
            <person name="Fitzgerald M."/>
            <person name="Haas B."/>
            <person name="Abouelleil A."/>
            <person name="Alvarado L."/>
            <person name="Arachchi H.M."/>
            <person name="Berlin A.M."/>
            <person name="Chapman S.B."/>
            <person name="Dewar J."/>
            <person name="Goldberg J."/>
            <person name="Griggs A."/>
            <person name="Gujja S."/>
            <person name="Hansen M."/>
            <person name="Howarth C."/>
            <person name="Imamovic A."/>
            <person name="Larimer J."/>
            <person name="McCowan C."/>
            <person name="Murphy C."/>
            <person name="Neiman D."/>
            <person name="Pearson M."/>
            <person name="Priest M."/>
            <person name="Roberts A."/>
            <person name="Saif S."/>
            <person name="Shea T."/>
            <person name="Sisk P."/>
            <person name="Sykes S."/>
            <person name="Wortman J."/>
            <person name="Nusbaum C."/>
            <person name="Birren B."/>
        </authorList>
    </citation>
    <scope>NUCLEOTIDE SEQUENCE [LARGE SCALE GENOMIC DNA]</scope>
    <source>
        <strain evidence="3 4">90A8</strain>
    </source>
</reference>
<dbReference type="Gene3D" id="3.40.50.880">
    <property type="match status" value="1"/>
</dbReference>
<proteinExistence type="predicted"/>
<dbReference type="Pfam" id="PF00117">
    <property type="entry name" value="GATase"/>
    <property type="match status" value="1"/>
</dbReference>
<sequence length="210" mass="23216">MIVLIDNYDSFSYNLVQMIGSIEPDIQVVRNDQVTADDIENMKPSHLILSPGPGYPREAGILEEAVMKLKGKMPILGVCLGHQGICEAFGGTIAHAKKLMHGKQSDIRLDSHIQDGRFPASEKAGNRCRLFEGLPPVIPAARYHSLSAVPESLPEELEVVALDCMEGEVMAVQHRGYPIYGLQFHPESILTPDGRRILENFLNIRTTQAM</sequence>
<evidence type="ECO:0000256" key="1">
    <source>
        <dbReference type="ARBA" id="ARBA00022962"/>
    </source>
</evidence>
<dbReference type="SUPFAM" id="SSF52317">
    <property type="entry name" value="Class I glutamine amidotransferase-like"/>
    <property type="match status" value="1"/>
</dbReference>
<feature type="domain" description="Glutamine amidotransferase" evidence="2">
    <location>
        <begin position="3"/>
        <end position="202"/>
    </location>
</feature>
<dbReference type="PRINTS" id="PR00097">
    <property type="entry name" value="ANTSNTHASEII"/>
</dbReference>
<gene>
    <name evidence="3" type="ORF">HMPREF1090_02372</name>
</gene>
<dbReference type="PANTHER" id="PTHR43418:SF4">
    <property type="entry name" value="MULTIFUNCTIONAL TRYPTOPHAN BIOSYNTHESIS PROTEIN"/>
    <property type="match status" value="1"/>
</dbReference>
<dbReference type="Proteomes" id="UP000013085">
    <property type="component" value="Unassembled WGS sequence"/>
</dbReference>
<evidence type="ECO:0000313" key="4">
    <source>
        <dbReference type="Proteomes" id="UP000013085"/>
    </source>
</evidence>
<keyword evidence="1" id="KW-0315">Glutamine amidotransferase</keyword>
<dbReference type="EMBL" id="AGYR01000026">
    <property type="protein sequence ID" value="ENZ14080.1"/>
    <property type="molecule type" value="Genomic_DNA"/>
</dbReference>
<dbReference type="RefSeq" id="WP_002595790.1">
    <property type="nucleotide sequence ID" value="NZ_KB851020.1"/>
</dbReference>
<evidence type="ECO:0000313" key="3">
    <source>
        <dbReference type="EMBL" id="ENZ14080.1"/>
    </source>
</evidence>
<dbReference type="GO" id="GO:0004049">
    <property type="term" value="F:anthranilate synthase activity"/>
    <property type="evidence" value="ECO:0007669"/>
    <property type="project" value="TreeGrafter"/>
</dbReference>
<dbReference type="NCBIfam" id="TIGR00566">
    <property type="entry name" value="trpG_papA"/>
    <property type="match status" value="1"/>
</dbReference>
<comment type="caution">
    <text evidence="3">The sequence shown here is derived from an EMBL/GenBank/DDBJ whole genome shotgun (WGS) entry which is preliminary data.</text>
</comment>
<dbReference type="AlphaFoldDB" id="A0A0E2HB24"/>
<dbReference type="PATRIC" id="fig|999408.3.peg.2553"/>
<organism evidence="3 4">
    <name type="scientific">[Clostridium] clostridioforme 90A8</name>
    <dbReference type="NCBI Taxonomy" id="999408"/>
    <lineage>
        <taxon>Bacteria</taxon>
        <taxon>Bacillati</taxon>
        <taxon>Bacillota</taxon>
        <taxon>Clostridia</taxon>
        <taxon>Lachnospirales</taxon>
        <taxon>Lachnospiraceae</taxon>
        <taxon>Enterocloster</taxon>
    </lineage>
</organism>
<dbReference type="GO" id="GO:0000162">
    <property type="term" value="P:L-tryptophan biosynthetic process"/>
    <property type="evidence" value="ECO:0007669"/>
    <property type="project" value="TreeGrafter"/>
</dbReference>
<dbReference type="InterPro" id="IPR006221">
    <property type="entry name" value="TrpG/PapA_dom"/>
</dbReference>
<dbReference type="CDD" id="cd01743">
    <property type="entry name" value="GATase1_Anthranilate_Synthase"/>
    <property type="match status" value="1"/>
</dbReference>
<dbReference type="FunFam" id="3.40.50.880:FF:000003">
    <property type="entry name" value="Anthranilate synthase component II"/>
    <property type="match status" value="1"/>
</dbReference>
<dbReference type="PROSITE" id="PS51273">
    <property type="entry name" value="GATASE_TYPE_1"/>
    <property type="match status" value="1"/>
</dbReference>
<dbReference type="InterPro" id="IPR029062">
    <property type="entry name" value="Class_I_gatase-like"/>
</dbReference>
<dbReference type="PRINTS" id="PR00099">
    <property type="entry name" value="CPSGATASE"/>
</dbReference>
<accession>A0A0E2HB24</accession>
<dbReference type="InterPro" id="IPR017926">
    <property type="entry name" value="GATASE"/>
</dbReference>
<evidence type="ECO:0000259" key="2">
    <source>
        <dbReference type="Pfam" id="PF00117"/>
    </source>
</evidence>
<protein>
    <submittedName>
        <fullName evidence="3">Anthranilate synthase component II</fullName>
    </submittedName>
</protein>
<name>A0A0E2HB24_9FIRM</name>
<dbReference type="HOGENOM" id="CLU_014340_1_3_9"/>
<dbReference type="PRINTS" id="PR00096">
    <property type="entry name" value="GATASE"/>
</dbReference>